<comment type="function">
    <text evidence="10">Phosphatase that hydrolyzes non-canonical purine nucleotides such as XTP and ITP to their respective diphosphate derivatives. Probably excludes non-canonical purines from DNA/RNA precursor pool, thus preventing their incorporation into DNA/RNA and avoiding chromosomal lesions.</text>
</comment>
<dbReference type="GO" id="GO:0046872">
    <property type="term" value="F:metal ion binding"/>
    <property type="evidence" value="ECO:0007669"/>
    <property type="project" value="UniProtKB-KW"/>
</dbReference>
<proteinExistence type="inferred from homology"/>
<evidence type="ECO:0000256" key="8">
    <source>
        <dbReference type="ARBA" id="ARBA00048174"/>
    </source>
</evidence>
<keyword evidence="13" id="KW-1185">Reference proteome</keyword>
<evidence type="ECO:0000256" key="3">
    <source>
        <dbReference type="ARBA" id="ARBA00022741"/>
    </source>
</evidence>
<comment type="catalytic activity">
    <reaction evidence="8 10">
        <text>ITP + H2O = IDP + phosphate + H(+)</text>
        <dbReference type="Rhea" id="RHEA:28330"/>
        <dbReference type="ChEBI" id="CHEBI:15377"/>
        <dbReference type="ChEBI" id="CHEBI:15378"/>
        <dbReference type="ChEBI" id="CHEBI:43474"/>
        <dbReference type="ChEBI" id="CHEBI:58280"/>
        <dbReference type="ChEBI" id="CHEBI:61402"/>
        <dbReference type="EC" id="3.6.1.73"/>
    </reaction>
</comment>
<dbReference type="InterPro" id="IPR026533">
    <property type="entry name" value="NTPase/PRRC1"/>
</dbReference>
<dbReference type="AlphaFoldDB" id="A0ABD5PUI5"/>
<keyword evidence="3 10" id="KW-0547">Nucleotide-binding</keyword>
<reference evidence="12 13" key="1">
    <citation type="journal article" date="2019" name="Int. J. Syst. Evol. Microbiol.">
        <title>The Global Catalogue of Microorganisms (GCM) 10K type strain sequencing project: providing services to taxonomists for standard genome sequencing and annotation.</title>
        <authorList>
            <consortium name="The Broad Institute Genomics Platform"/>
            <consortium name="The Broad Institute Genome Sequencing Center for Infectious Disease"/>
            <person name="Wu L."/>
            <person name="Ma J."/>
        </authorList>
    </citation>
    <scope>NUCLEOTIDE SEQUENCE [LARGE SCALE GENOMIC DNA]</scope>
    <source>
        <strain evidence="12 13">WLHS5</strain>
    </source>
</reference>
<dbReference type="RefSeq" id="WP_250140985.1">
    <property type="nucleotide sequence ID" value="NZ_JALIQP010000003.1"/>
</dbReference>
<feature type="binding site" evidence="10">
    <location>
        <begin position="62"/>
        <end position="63"/>
    </location>
    <ligand>
        <name>substrate</name>
    </ligand>
</feature>
<dbReference type="EC" id="3.6.1.73" evidence="10"/>
<dbReference type="FunFam" id="3.90.950.10:FF:000002">
    <property type="entry name" value="Inosine/xanthosine triphosphatase"/>
    <property type="match status" value="1"/>
</dbReference>
<gene>
    <name evidence="12" type="primary">yjjX</name>
    <name evidence="12" type="ORF">ACFO5R_20165</name>
</gene>
<dbReference type="NCBIfam" id="TIGR00258">
    <property type="entry name" value="inosine/xanthosine triphosphatase"/>
    <property type="match status" value="1"/>
</dbReference>
<comment type="subunit">
    <text evidence="10">Homodimer.</text>
</comment>
<dbReference type="GO" id="GO:0000166">
    <property type="term" value="F:nucleotide binding"/>
    <property type="evidence" value="ECO:0007669"/>
    <property type="project" value="UniProtKB-KW"/>
</dbReference>
<evidence type="ECO:0000256" key="5">
    <source>
        <dbReference type="ARBA" id="ARBA00022842"/>
    </source>
</evidence>
<organism evidence="12 13">
    <name type="scientific">Halosolutus amylolyticus</name>
    <dbReference type="NCBI Taxonomy" id="2932267"/>
    <lineage>
        <taxon>Archaea</taxon>
        <taxon>Methanobacteriati</taxon>
        <taxon>Methanobacteriota</taxon>
        <taxon>Stenosarchaea group</taxon>
        <taxon>Halobacteria</taxon>
        <taxon>Halobacteriales</taxon>
        <taxon>Natrialbaceae</taxon>
        <taxon>Halosolutus</taxon>
    </lineage>
</organism>
<dbReference type="PANTHER" id="PTHR34699:SF2">
    <property type="entry name" value="NON-CANONICAL PURINE NTP PHOSPHATASE_PRRC1 DOMAIN-CONTAINING PROTEIN"/>
    <property type="match status" value="1"/>
</dbReference>
<keyword evidence="2 10" id="KW-0479">Metal-binding</keyword>
<dbReference type="GO" id="GO:0009117">
    <property type="term" value="P:nucleotide metabolic process"/>
    <property type="evidence" value="ECO:0007669"/>
    <property type="project" value="UniProtKB-KW"/>
</dbReference>
<sequence>MNVAVGSTNPVKVAAVERRLDRFDPTVTAVAVDSGVPEQPWSIEETVTGAENRARRARAATDATYGVGLEGGVARLDGVEGLSLIMWAVATDGKRIEHGGGPTLRLPDRIASRLEAGEELGPVMDDVLGTENVAEAEGAAGVLTDDLTDRTQALGEAVACAFGPLVRSGIEP</sequence>
<feature type="domain" description="Non-canonical purine NTP phosphatase/PRRC1" evidence="11">
    <location>
        <begin position="6"/>
        <end position="165"/>
    </location>
</feature>
<comment type="cofactor">
    <cofactor evidence="10">
        <name>Mg(2+)</name>
        <dbReference type="ChEBI" id="CHEBI:18420"/>
    </cofactor>
    <cofactor evidence="10">
        <name>Mn(2+)</name>
        <dbReference type="ChEBI" id="CHEBI:29035"/>
    </cofactor>
    <text evidence="10">Binds 1 divalent metal cation per subunit; can use either Mg(2+) or Mn(2+).</text>
</comment>
<dbReference type="Pfam" id="PF01931">
    <property type="entry name" value="NTPase_I-T"/>
    <property type="match status" value="1"/>
</dbReference>
<evidence type="ECO:0000259" key="11">
    <source>
        <dbReference type="Pfam" id="PF01931"/>
    </source>
</evidence>
<evidence type="ECO:0000256" key="7">
    <source>
        <dbReference type="ARBA" id="ARBA00023211"/>
    </source>
</evidence>
<feature type="binding site" evidence="10">
    <location>
        <position position="33"/>
    </location>
    <ligand>
        <name>Mg(2+)</name>
        <dbReference type="ChEBI" id="CHEBI:18420"/>
    </ligand>
</feature>
<evidence type="ECO:0000256" key="9">
    <source>
        <dbReference type="ARBA" id="ARBA00048781"/>
    </source>
</evidence>
<comment type="cofactor">
    <cofactor evidence="1">
        <name>Mn(2+)</name>
        <dbReference type="ChEBI" id="CHEBI:29035"/>
    </cofactor>
</comment>
<evidence type="ECO:0000256" key="6">
    <source>
        <dbReference type="ARBA" id="ARBA00023080"/>
    </source>
</evidence>
<comment type="similarity">
    <text evidence="10">Belongs to the YjjX NTPase family.</text>
</comment>
<dbReference type="Proteomes" id="UP001595898">
    <property type="component" value="Unassembled WGS sequence"/>
</dbReference>
<name>A0ABD5PUI5_9EURY</name>
<dbReference type="HAMAP" id="MF_00648">
    <property type="entry name" value="Non_canon_purine_NTPase_YjjX"/>
    <property type="match status" value="1"/>
</dbReference>
<comment type="catalytic activity">
    <reaction evidence="9 10">
        <text>XTP + H2O = XDP + phosphate + H(+)</text>
        <dbReference type="Rhea" id="RHEA:28406"/>
        <dbReference type="ChEBI" id="CHEBI:15377"/>
        <dbReference type="ChEBI" id="CHEBI:15378"/>
        <dbReference type="ChEBI" id="CHEBI:43474"/>
        <dbReference type="ChEBI" id="CHEBI:59884"/>
        <dbReference type="ChEBI" id="CHEBI:61314"/>
        <dbReference type="EC" id="3.6.1.73"/>
    </reaction>
</comment>
<comment type="caution">
    <text evidence="12">The sequence shown here is derived from an EMBL/GenBank/DDBJ whole genome shotgun (WGS) entry which is preliminary data.</text>
</comment>
<protein>
    <recommendedName>
        <fullName evidence="10">Probable inosine/xanthosine triphosphatase</fullName>
        <shortName evidence="10">ITPase/XTPase</shortName>
        <ecNumber evidence="10">3.6.1.73</ecNumber>
    </recommendedName>
    <alternativeName>
        <fullName evidence="10">Non-canonical purine NTP phosphatase</fullName>
    </alternativeName>
    <alternativeName>
        <fullName evidence="10">Non-standard purine NTP phosphatase</fullName>
    </alternativeName>
    <alternativeName>
        <fullName evidence="10">Nucleoside-triphosphate phosphatase</fullName>
        <shortName evidence="10">NTPase</shortName>
    </alternativeName>
</protein>
<dbReference type="InterPro" id="IPR050299">
    <property type="entry name" value="YjjX_NTPase"/>
</dbReference>
<evidence type="ECO:0000256" key="4">
    <source>
        <dbReference type="ARBA" id="ARBA00022801"/>
    </source>
</evidence>
<dbReference type="EMBL" id="JBHSFA010000011">
    <property type="protein sequence ID" value="MFC4544247.1"/>
    <property type="molecule type" value="Genomic_DNA"/>
</dbReference>
<dbReference type="Gene3D" id="3.90.950.10">
    <property type="match status" value="1"/>
</dbReference>
<keyword evidence="7 10" id="KW-0464">Manganese</keyword>
<evidence type="ECO:0000313" key="12">
    <source>
        <dbReference type="EMBL" id="MFC4544247.1"/>
    </source>
</evidence>
<keyword evidence="6 10" id="KW-0546">Nucleotide metabolism</keyword>
<evidence type="ECO:0000256" key="1">
    <source>
        <dbReference type="ARBA" id="ARBA00001936"/>
    </source>
</evidence>
<feature type="binding site" evidence="10">
    <location>
        <position position="62"/>
    </location>
    <ligand>
        <name>Mg(2+)</name>
        <dbReference type="ChEBI" id="CHEBI:18420"/>
    </ligand>
</feature>
<dbReference type="PANTHER" id="PTHR34699">
    <property type="match status" value="1"/>
</dbReference>
<evidence type="ECO:0000313" key="13">
    <source>
        <dbReference type="Proteomes" id="UP001595898"/>
    </source>
</evidence>
<dbReference type="GO" id="GO:0103023">
    <property type="term" value="F:ITPase activity"/>
    <property type="evidence" value="ECO:0007669"/>
    <property type="project" value="UniProtKB-EC"/>
</dbReference>
<feature type="binding site" evidence="10">
    <location>
        <begin position="7"/>
        <end position="12"/>
    </location>
    <ligand>
        <name>substrate</name>
    </ligand>
</feature>
<evidence type="ECO:0000256" key="10">
    <source>
        <dbReference type="HAMAP-Rule" id="MF_00648"/>
    </source>
</evidence>
<dbReference type="SUPFAM" id="SSF52972">
    <property type="entry name" value="ITPase-like"/>
    <property type="match status" value="1"/>
</dbReference>
<accession>A0ABD5PUI5</accession>
<dbReference type="InterPro" id="IPR002786">
    <property type="entry name" value="Non_canon_purine_NTPase"/>
</dbReference>
<evidence type="ECO:0000256" key="2">
    <source>
        <dbReference type="ARBA" id="ARBA00022723"/>
    </source>
</evidence>
<keyword evidence="4 10" id="KW-0378">Hydrolase</keyword>
<dbReference type="InterPro" id="IPR029001">
    <property type="entry name" value="ITPase-like_fam"/>
</dbReference>
<keyword evidence="5 10" id="KW-0460">Magnesium</keyword>